<evidence type="ECO:0000313" key="2">
    <source>
        <dbReference type="EMBL" id="NWJ45714.1"/>
    </source>
</evidence>
<evidence type="ECO:0000313" key="5">
    <source>
        <dbReference type="Proteomes" id="UP001431572"/>
    </source>
</evidence>
<dbReference type="GO" id="GO:0006203">
    <property type="term" value="P:dGTP catabolic process"/>
    <property type="evidence" value="ECO:0007669"/>
    <property type="project" value="TreeGrafter"/>
</dbReference>
<dbReference type="AlphaFoldDB" id="A0A8T7LUM1"/>
<feature type="domain" description="HD/PDEase" evidence="1">
    <location>
        <begin position="61"/>
        <end position="200"/>
    </location>
</feature>
<dbReference type="InterPro" id="IPR050135">
    <property type="entry name" value="dGTPase-like"/>
</dbReference>
<dbReference type="Pfam" id="PF19276">
    <property type="entry name" value="HD_assoc_2"/>
    <property type="match status" value="1"/>
</dbReference>
<proteinExistence type="predicted"/>
<evidence type="ECO:0000313" key="3">
    <source>
        <dbReference type="EMBL" id="WJW67583.1"/>
    </source>
</evidence>
<dbReference type="GO" id="GO:0008832">
    <property type="term" value="F:dGTPase activity"/>
    <property type="evidence" value="ECO:0007669"/>
    <property type="project" value="TreeGrafter"/>
</dbReference>
<reference evidence="2 4" key="1">
    <citation type="submission" date="2020-06" db="EMBL/GenBank/DDBJ databases">
        <title>Anoxygenic phototrophic Chloroflexota member uses a Type I reaction center.</title>
        <authorList>
            <person name="Tsuji J.M."/>
            <person name="Shaw N.A."/>
            <person name="Nagashima S."/>
            <person name="Venkiteswaran J."/>
            <person name="Schiff S.L."/>
            <person name="Hanada S."/>
            <person name="Tank M."/>
            <person name="Neufeld J.D."/>
        </authorList>
    </citation>
    <scope>NUCLEOTIDE SEQUENCE [LARGE SCALE GENOMIC DNA]</scope>
    <source>
        <strain evidence="2">L227-S17</strain>
    </source>
</reference>
<protein>
    <submittedName>
        <fullName evidence="2">HD domain-containing protein</fullName>
    </submittedName>
</protein>
<dbReference type="InterPro" id="IPR045509">
    <property type="entry name" value="HD_assoc_2"/>
</dbReference>
<dbReference type="RefSeq" id="WP_341469471.1">
    <property type="nucleotide sequence ID" value="NZ_CP128399.1"/>
</dbReference>
<dbReference type="Proteomes" id="UP000521676">
    <property type="component" value="Unassembled WGS sequence"/>
</dbReference>
<dbReference type="SUPFAM" id="SSF109604">
    <property type="entry name" value="HD-domain/PDEase-like"/>
    <property type="match status" value="1"/>
</dbReference>
<dbReference type="CDD" id="cd00077">
    <property type="entry name" value="HDc"/>
    <property type="match status" value="1"/>
</dbReference>
<sequence>MDSKGEIILSLVAESVSIIRDTVWGDIQLDRKVLQILDSAPYQRLRGVQQLGFTSWTWPGAHHTRFEHSLGVFHLTRQAVLHLLRRTEYQFTQSEVNTVLAAALLHDIGHFPYSHAVEELDLNIIRSHETIGREIVMGAEIGSILRNSWGVEPEKVAAFITGDKDLPLTPNEMVLSSLISGPLDADKLDYLTRDSRYCNVPYGMVDVQRLLDSLRIYPAIPIPGQLAQLVIDEKGVGALQSLIFARYLMFYNVYWHHTTRIATVMFLRALQEALLENAFSAAELERSNDASIITLIQNNTQPGSIAYELITDLNLRRFYKRALALSEENSYYNQLATLKFVPDRRKRLEELWCAKVSELTGRKLMGYEILLDIPEPKSFDITLGVLCDQPPHDWQNPVPWGEVSGLNSDDMQKFHRHVRRVLVMVKDNELTEIVKQHSDILLEQFKSLG</sequence>
<name>A0A8T7LUM1_9CHLR</name>
<keyword evidence="5" id="KW-1185">Reference proteome</keyword>
<dbReference type="Pfam" id="PF01966">
    <property type="entry name" value="HD"/>
    <property type="match status" value="1"/>
</dbReference>
<dbReference type="Gene3D" id="1.10.3210.10">
    <property type="entry name" value="Hypothetical protein af1432"/>
    <property type="match status" value="1"/>
</dbReference>
<accession>A0A8T7LUM1</accession>
<dbReference type="InterPro" id="IPR003607">
    <property type="entry name" value="HD/PDEase_dom"/>
</dbReference>
<organism evidence="2 4">
    <name type="scientific">Candidatus Chlorohelix allophototropha</name>
    <dbReference type="NCBI Taxonomy" id="3003348"/>
    <lineage>
        <taxon>Bacteria</taxon>
        <taxon>Bacillati</taxon>
        <taxon>Chloroflexota</taxon>
        <taxon>Chloroflexia</taxon>
        <taxon>Candidatus Chloroheliales</taxon>
        <taxon>Candidatus Chloroheliaceae</taxon>
        <taxon>Candidatus Chlorohelix</taxon>
    </lineage>
</organism>
<evidence type="ECO:0000313" key="4">
    <source>
        <dbReference type="Proteomes" id="UP000521676"/>
    </source>
</evidence>
<gene>
    <name evidence="2" type="ORF">HXX08_07525</name>
    <name evidence="3" type="ORF">OZ401_000850</name>
</gene>
<dbReference type="EMBL" id="JACATZ010000001">
    <property type="protein sequence ID" value="NWJ45714.1"/>
    <property type="molecule type" value="Genomic_DNA"/>
</dbReference>
<dbReference type="Proteomes" id="UP001431572">
    <property type="component" value="Chromosome 1"/>
</dbReference>
<reference evidence="3" key="2">
    <citation type="journal article" date="2024" name="Nature">
        <title>Anoxygenic phototroph of the Chloroflexota uses a type I reaction centre.</title>
        <authorList>
            <person name="Tsuji J.M."/>
            <person name="Shaw N.A."/>
            <person name="Nagashima S."/>
            <person name="Venkiteswaran J.J."/>
            <person name="Schiff S.L."/>
            <person name="Watanabe T."/>
            <person name="Fukui M."/>
            <person name="Hanada S."/>
            <person name="Tank M."/>
            <person name="Neufeld J.D."/>
        </authorList>
    </citation>
    <scope>NUCLEOTIDE SEQUENCE</scope>
    <source>
        <strain evidence="3">L227-S17</strain>
    </source>
</reference>
<dbReference type="SMART" id="SM00471">
    <property type="entry name" value="HDc"/>
    <property type="match status" value="1"/>
</dbReference>
<dbReference type="PANTHER" id="PTHR11373:SF4">
    <property type="entry name" value="DEOXYNUCLEOSIDE TRIPHOSPHATE TRIPHOSPHOHYDROLASE SAMHD1"/>
    <property type="match status" value="1"/>
</dbReference>
<evidence type="ECO:0000259" key="1">
    <source>
        <dbReference type="SMART" id="SM00471"/>
    </source>
</evidence>
<dbReference type="InterPro" id="IPR006674">
    <property type="entry name" value="HD_domain"/>
</dbReference>
<dbReference type="EMBL" id="CP128399">
    <property type="protein sequence ID" value="WJW67583.1"/>
    <property type="molecule type" value="Genomic_DNA"/>
</dbReference>
<dbReference type="PANTHER" id="PTHR11373">
    <property type="entry name" value="DEOXYNUCLEOSIDE TRIPHOSPHATE TRIPHOSPHOHYDROLASE"/>
    <property type="match status" value="1"/>
</dbReference>